<evidence type="ECO:0000256" key="2">
    <source>
        <dbReference type="ARBA" id="ARBA00011643"/>
    </source>
</evidence>
<keyword evidence="8 14" id="KW-0067">ATP-binding</keyword>
<gene>
    <name evidence="16" type="ORF">FHR98_000892</name>
</gene>
<evidence type="ECO:0000256" key="1">
    <source>
        <dbReference type="ARBA" id="ARBA00008428"/>
    </source>
</evidence>
<dbReference type="EMBL" id="JACHXA010000002">
    <property type="protein sequence ID" value="MBB3064620.1"/>
    <property type="molecule type" value="Genomic_DNA"/>
</dbReference>
<evidence type="ECO:0000256" key="13">
    <source>
        <dbReference type="NCBIfam" id="TIGR00665"/>
    </source>
</evidence>
<keyword evidence="10" id="KW-0413">Isomerase</keyword>
<dbReference type="GO" id="GO:0005829">
    <property type="term" value="C:cytosol"/>
    <property type="evidence" value="ECO:0007669"/>
    <property type="project" value="TreeGrafter"/>
</dbReference>
<evidence type="ECO:0000256" key="11">
    <source>
        <dbReference type="ARBA" id="ARBA00044932"/>
    </source>
</evidence>
<comment type="catalytic activity">
    <reaction evidence="12 14">
        <text>ATP + H2O = ADP + phosphate + H(+)</text>
        <dbReference type="Rhea" id="RHEA:13065"/>
        <dbReference type="ChEBI" id="CHEBI:15377"/>
        <dbReference type="ChEBI" id="CHEBI:15378"/>
        <dbReference type="ChEBI" id="CHEBI:30616"/>
        <dbReference type="ChEBI" id="CHEBI:43474"/>
        <dbReference type="ChEBI" id="CHEBI:456216"/>
        <dbReference type="EC" id="5.6.2.3"/>
    </reaction>
</comment>
<evidence type="ECO:0000256" key="10">
    <source>
        <dbReference type="ARBA" id="ARBA00023235"/>
    </source>
</evidence>
<dbReference type="InterPro" id="IPR007693">
    <property type="entry name" value="DNA_helicase_DnaB-like_N"/>
</dbReference>
<dbReference type="PROSITE" id="PS51199">
    <property type="entry name" value="SF4_HELICASE"/>
    <property type="match status" value="1"/>
</dbReference>
<keyword evidence="5 14" id="KW-0547">Nucleotide-binding</keyword>
<keyword evidence="3 14" id="KW-0639">Primosome</keyword>
<evidence type="ECO:0000313" key="16">
    <source>
        <dbReference type="EMBL" id="MBB3064620.1"/>
    </source>
</evidence>
<evidence type="ECO:0000256" key="6">
    <source>
        <dbReference type="ARBA" id="ARBA00022801"/>
    </source>
</evidence>
<dbReference type="InterPro" id="IPR007694">
    <property type="entry name" value="DNA_helicase_DnaB-like_C"/>
</dbReference>
<evidence type="ECO:0000256" key="4">
    <source>
        <dbReference type="ARBA" id="ARBA00022705"/>
    </source>
</evidence>
<dbReference type="GO" id="GO:1990077">
    <property type="term" value="C:primosome complex"/>
    <property type="evidence" value="ECO:0007669"/>
    <property type="project" value="UniProtKB-UniRule"/>
</dbReference>
<keyword evidence="17" id="KW-1185">Reference proteome</keyword>
<evidence type="ECO:0000256" key="8">
    <source>
        <dbReference type="ARBA" id="ARBA00022840"/>
    </source>
</evidence>
<evidence type="ECO:0000256" key="5">
    <source>
        <dbReference type="ARBA" id="ARBA00022741"/>
    </source>
</evidence>
<dbReference type="NCBIfam" id="NF006606">
    <property type="entry name" value="PRK09165.1"/>
    <property type="match status" value="1"/>
</dbReference>
<dbReference type="AlphaFoldDB" id="A0A839SSD0"/>
<dbReference type="Gene3D" id="3.40.50.300">
    <property type="entry name" value="P-loop containing nucleotide triphosphate hydrolases"/>
    <property type="match status" value="1"/>
</dbReference>
<dbReference type="GO" id="GO:0005524">
    <property type="term" value="F:ATP binding"/>
    <property type="evidence" value="ECO:0007669"/>
    <property type="project" value="UniProtKB-UniRule"/>
</dbReference>
<organism evidence="16 17">
    <name type="scientific">Limibacillus halophilus</name>
    <dbReference type="NCBI Taxonomy" id="1579333"/>
    <lineage>
        <taxon>Bacteria</taxon>
        <taxon>Pseudomonadati</taxon>
        <taxon>Pseudomonadota</taxon>
        <taxon>Alphaproteobacteria</taxon>
        <taxon>Rhodospirillales</taxon>
        <taxon>Rhodovibrionaceae</taxon>
        <taxon>Limibacillus</taxon>
    </lineage>
</organism>
<dbReference type="RefSeq" id="WP_183415427.1">
    <property type="nucleotide sequence ID" value="NZ_JACHXA010000002.1"/>
</dbReference>
<dbReference type="Proteomes" id="UP000581135">
    <property type="component" value="Unassembled WGS sequence"/>
</dbReference>
<dbReference type="InterPro" id="IPR027417">
    <property type="entry name" value="P-loop_NTPase"/>
</dbReference>
<dbReference type="Pfam" id="PF03796">
    <property type="entry name" value="DnaB_C"/>
    <property type="match status" value="1"/>
</dbReference>
<dbReference type="InterPro" id="IPR036185">
    <property type="entry name" value="DNA_heli_DnaB-like_N_sf"/>
</dbReference>
<evidence type="ECO:0000256" key="9">
    <source>
        <dbReference type="ARBA" id="ARBA00023125"/>
    </source>
</evidence>
<dbReference type="PANTHER" id="PTHR30153">
    <property type="entry name" value="REPLICATIVE DNA HELICASE DNAB"/>
    <property type="match status" value="1"/>
</dbReference>
<feature type="domain" description="SF4 helicase" evidence="15">
    <location>
        <begin position="194"/>
        <end position="500"/>
    </location>
</feature>
<dbReference type="Gene3D" id="1.10.860.10">
    <property type="entry name" value="DNAb Helicase, Chain A"/>
    <property type="match status" value="1"/>
</dbReference>
<dbReference type="SUPFAM" id="SSF48024">
    <property type="entry name" value="N-terminal domain of DnaB helicase"/>
    <property type="match status" value="1"/>
</dbReference>
<sequence>MESGSAIIRPLHDQDSQVTREIPVNFEAEQALLGALLSNNDVMERISDYLAPEHFADPGHNRIFAACKRLIERGQLATPVTLKNYFEQAEELSEVGGAQYLAKLAGSVVSIINASDYAQTIYDLHLRRQLIGLGEDVVNEAFNYDLEMPAVTQIELAEEKLYRLAEEGQSEADLRHFSKAVEEAVIQAELAFKRDGQLAGVATGLRDLDQLLGGLHSSDLLILAGRPAMGKTALATNIAFNAAKRLKYETDSQGNKKVIDGAVVGFFSLEMSAEQLATRIMAEQSDISSEKIRRGDLSEQDFNKLVKVQADLERLPVYIDDTPAISVSQLRTRARRLKRRNDLGLIVVDYLQLMRPTQGARSENRVQEISDISRGLKAIAKELNVPVLALSQLSRAVEQREDKRPQLSDLRESGSIEQDADVVMFVFREQYYLEKAEPVRKADEAEDRFNERHDLWKERCEKAYGLAEVIIGKQRHGPTGKVTLHFEGSATRFSDYTADDHLPERY</sequence>
<evidence type="ECO:0000313" key="17">
    <source>
        <dbReference type="Proteomes" id="UP000581135"/>
    </source>
</evidence>
<dbReference type="InterPro" id="IPR016136">
    <property type="entry name" value="DNA_helicase_N/primase_C"/>
</dbReference>
<proteinExistence type="inferred from homology"/>
<evidence type="ECO:0000256" key="7">
    <source>
        <dbReference type="ARBA" id="ARBA00022806"/>
    </source>
</evidence>
<keyword evidence="7 14" id="KW-0347">Helicase</keyword>
<evidence type="ECO:0000256" key="14">
    <source>
        <dbReference type="RuleBase" id="RU362085"/>
    </source>
</evidence>
<reference evidence="16 17" key="1">
    <citation type="submission" date="2020-08" db="EMBL/GenBank/DDBJ databases">
        <title>Genomic Encyclopedia of Type Strains, Phase III (KMG-III): the genomes of soil and plant-associated and newly described type strains.</title>
        <authorList>
            <person name="Whitman W."/>
        </authorList>
    </citation>
    <scope>NUCLEOTIDE SEQUENCE [LARGE SCALE GENOMIC DNA]</scope>
    <source>
        <strain evidence="16 17">CECT 8803</strain>
    </source>
</reference>
<dbReference type="GO" id="GO:0043139">
    <property type="term" value="F:5'-3' DNA helicase activity"/>
    <property type="evidence" value="ECO:0007669"/>
    <property type="project" value="UniProtKB-EC"/>
</dbReference>
<dbReference type="EC" id="5.6.2.3" evidence="13 14"/>
<evidence type="ECO:0000259" key="15">
    <source>
        <dbReference type="PROSITE" id="PS51199"/>
    </source>
</evidence>
<dbReference type="InterPro" id="IPR007692">
    <property type="entry name" value="DNA_helicase_DnaB"/>
</dbReference>
<accession>A0A839SSD0</accession>
<keyword evidence="4 14" id="KW-0235">DNA replication</keyword>
<comment type="caution">
    <text evidence="16">The sequence shown here is derived from an EMBL/GenBank/DDBJ whole genome shotgun (WGS) entry which is preliminary data.</text>
</comment>
<protein>
    <recommendedName>
        <fullName evidence="13 14">Replicative DNA helicase</fullName>
        <ecNumber evidence="13 14">5.6.2.3</ecNumber>
    </recommendedName>
</protein>
<dbReference type="NCBIfam" id="TIGR00665">
    <property type="entry name" value="DnaB"/>
    <property type="match status" value="1"/>
</dbReference>
<dbReference type="PANTHER" id="PTHR30153:SF2">
    <property type="entry name" value="REPLICATIVE DNA HELICASE"/>
    <property type="match status" value="1"/>
</dbReference>
<evidence type="ECO:0000256" key="12">
    <source>
        <dbReference type="ARBA" id="ARBA00048954"/>
    </source>
</evidence>
<name>A0A839SSD0_9PROT</name>
<keyword evidence="6 14" id="KW-0378">Hydrolase</keyword>
<keyword evidence="9 14" id="KW-0238">DNA-binding</keyword>
<dbReference type="Pfam" id="PF00772">
    <property type="entry name" value="DnaB"/>
    <property type="match status" value="1"/>
</dbReference>
<comment type="subunit">
    <text evidence="2">Homohexamer.</text>
</comment>
<dbReference type="GO" id="GO:0016787">
    <property type="term" value="F:hydrolase activity"/>
    <property type="evidence" value="ECO:0007669"/>
    <property type="project" value="UniProtKB-KW"/>
</dbReference>
<dbReference type="GO" id="GO:0006269">
    <property type="term" value="P:DNA replication, synthesis of primer"/>
    <property type="evidence" value="ECO:0007669"/>
    <property type="project" value="UniProtKB-UniRule"/>
</dbReference>
<comment type="function">
    <text evidence="11 14">The main replicative DNA helicase, it participates in initiation and elongation during chromosome replication. Travels ahead of the DNA replisome, separating dsDNA into templates for DNA synthesis. A processive ATP-dependent 5'-3' DNA helicase it has DNA-dependent ATPase activity.</text>
</comment>
<dbReference type="GO" id="GO:0003677">
    <property type="term" value="F:DNA binding"/>
    <property type="evidence" value="ECO:0007669"/>
    <property type="project" value="UniProtKB-UniRule"/>
</dbReference>
<comment type="similarity">
    <text evidence="1 14">Belongs to the helicase family. DnaB subfamily.</text>
</comment>
<dbReference type="CDD" id="cd00984">
    <property type="entry name" value="DnaB_C"/>
    <property type="match status" value="1"/>
</dbReference>
<dbReference type="SUPFAM" id="SSF52540">
    <property type="entry name" value="P-loop containing nucleoside triphosphate hydrolases"/>
    <property type="match status" value="1"/>
</dbReference>
<evidence type="ECO:0000256" key="3">
    <source>
        <dbReference type="ARBA" id="ARBA00022515"/>
    </source>
</evidence>